<dbReference type="Proteomes" id="UP000824089">
    <property type="component" value="Unassembled WGS sequence"/>
</dbReference>
<reference evidence="2" key="1">
    <citation type="submission" date="2020-10" db="EMBL/GenBank/DDBJ databases">
        <authorList>
            <person name="Gilroy R."/>
        </authorList>
    </citation>
    <scope>NUCLEOTIDE SEQUENCE</scope>
    <source>
        <strain evidence="2">CHK195-4489</strain>
    </source>
</reference>
<evidence type="ECO:0000259" key="1">
    <source>
        <dbReference type="Pfam" id="PF01037"/>
    </source>
</evidence>
<dbReference type="InterPro" id="IPR036390">
    <property type="entry name" value="WH_DNA-bd_sf"/>
</dbReference>
<dbReference type="InterPro" id="IPR050684">
    <property type="entry name" value="HTH-Siroheme_Decarb"/>
</dbReference>
<gene>
    <name evidence="2" type="ORF">IAD50_08760</name>
</gene>
<comment type="caution">
    <text evidence="2">The sequence shown here is derived from an EMBL/GenBank/DDBJ whole genome shotgun (WGS) entry which is preliminary data.</text>
</comment>
<evidence type="ECO:0000313" key="2">
    <source>
        <dbReference type="EMBL" id="HIU30368.1"/>
    </source>
</evidence>
<name>A0A9D1LBM0_9CLOT</name>
<dbReference type="AlphaFoldDB" id="A0A9D1LBM0"/>
<accession>A0A9D1LBM0</accession>
<dbReference type="InterPro" id="IPR011008">
    <property type="entry name" value="Dimeric_a/b-barrel"/>
</dbReference>
<dbReference type="SUPFAM" id="SSF46785">
    <property type="entry name" value="Winged helix' DNA-binding domain"/>
    <property type="match status" value="1"/>
</dbReference>
<proteinExistence type="predicted"/>
<evidence type="ECO:0000313" key="3">
    <source>
        <dbReference type="Proteomes" id="UP000824089"/>
    </source>
</evidence>
<dbReference type="Pfam" id="PF01037">
    <property type="entry name" value="AsnC_trans_reg"/>
    <property type="match status" value="1"/>
</dbReference>
<organism evidence="2 3">
    <name type="scientific">Candidatus Egerieisoma faecipullorum</name>
    <dbReference type="NCBI Taxonomy" id="2840963"/>
    <lineage>
        <taxon>Bacteria</taxon>
        <taxon>Bacillati</taxon>
        <taxon>Bacillota</taxon>
        <taxon>Clostridia</taxon>
        <taxon>Eubacteriales</taxon>
        <taxon>Clostridiaceae</taxon>
        <taxon>Clostridiaceae incertae sedis</taxon>
        <taxon>Candidatus Egerieisoma</taxon>
    </lineage>
</organism>
<dbReference type="Gene3D" id="3.30.70.920">
    <property type="match status" value="1"/>
</dbReference>
<dbReference type="PANTHER" id="PTHR43413">
    <property type="entry name" value="TRANSCRIPTIONAL REGULATOR, ASNC FAMILY"/>
    <property type="match status" value="1"/>
</dbReference>
<dbReference type="Gene3D" id="1.10.10.10">
    <property type="entry name" value="Winged helix-like DNA-binding domain superfamily/Winged helix DNA-binding domain"/>
    <property type="match status" value="1"/>
</dbReference>
<dbReference type="Pfam" id="PF13412">
    <property type="entry name" value="HTH_24"/>
    <property type="match status" value="1"/>
</dbReference>
<dbReference type="InterPro" id="IPR019887">
    <property type="entry name" value="Tscrpt_reg_AsnC/Lrp_C"/>
</dbReference>
<protein>
    <submittedName>
        <fullName evidence="2">Lrp/AsnC family transcriptional regulator</fullName>
    </submittedName>
</protein>
<dbReference type="InterPro" id="IPR019888">
    <property type="entry name" value="Tscrpt_reg_AsnC-like"/>
</dbReference>
<dbReference type="InterPro" id="IPR036388">
    <property type="entry name" value="WH-like_DNA-bd_sf"/>
</dbReference>
<sequence>MHRILELLEKNSTLTVSDLAVMLDKSEEEISAAIEQFKKDGIIIGSKLLVDWQKTSREFVTAFIEVKVTPQFGKGFDQIAERFYQYEQVKTVYLMSGAYDLALIIEGKTLNEVALFVAEQLSPMDTVISTATHFVLKKYKQDGVLFEKPQEDERLVMMV</sequence>
<dbReference type="SMART" id="SM00344">
    <property type="entry name" value="HTH_ASNC"/>
    <property type="match status" value="1"/>
</dbReference>
<dbReference type="PANTHER" id="PTHR43413:SF7">
    <property type="entry name" value="HTH-TYPE TRANSCRIPTIONAL REGULATOR PTR2"/>
    <property type="match status" value="1"/>
</dbReference>
<feature type="domain" description="Transcription regulator AsnC/Lrp ligand binding" evidence="1">
    <location>
        <begin position="64"/>
        <end position="137"/>
    </location>
</feature>
<reference evidence="2" key="2">
    <citation type="journal article" date="2021" name="PeerJ">
        <title>Extensive microbial diversity within the chicken gut microbiome revealed by metagenomics and culture.</title>
        <authorList>
            <person name="Gilroy R."/>
            <person name="Ravi A."/>
            <person name="Getino M."/>
            <person name="Pursley I."/>
            <person name="Horton D.L."/>
            <person name="Alikhan N.F."/>
            <person name="Baker D."/>
            <person name="Gharbi K."/>
            <person name="Hall N."/>
            <person name="Watson M."/>
            <person name="Adriaenssens E.M."/>
            <person name="Foster-Nyarko E."/>
            <person name="Jarju S."/>
            <person name="Secka A."/>
            <person name="Antonio M."/>
            <person name="Oren A."/>
            <person name="Chaudhuri R.R."/>
            <person name="La Ragione R."/>
            <person name="Hildebrand F."/>
            <person name="Pallen M.J."/>
        </authorList>
    </citation>
    <scope>NUCLEOTIDE SEQUENCE</scope>
    <source>
        <strain evidence="2">CHK195-4489</strain>
    </source>
</reference>
<dbReference type="EMBL" id="DVMM01000193">
    <property type="protein sequence ID" value="HIU30368.1"/>
    <property type="molecule type" value="Genomic_DNA"/>
</dbReference>
<dbReference type="SUPFAM" id="SSF54909">
    <property type="entry name" value="Dimeric alpha+beta barrel"/>
    <property type="match status" value="1"/>
</dbReference>